<dbReference type="OrthoDB" id="9809307at2"/>
<accession>A0A173USH0</accession>
<dbReference type="PANTHER" id="PTHR38730:SF1">
    <property type="entry name" value="SLL7028 PROTEIN"/>
    <property type="match status" value="1"/>
</dbReference>
<dbReference type="InterPro" id="IPR018698">
    <property type="entry name" value="VWA-like_dom"/>
</dbReference>
<evidence type="ECO:0000259" key="1">
    <source>
        <dbReference type="Pfam" id="PF09967"/>
    </source>
</evidence>
<sequence>MQEKRCKNAAICCKILLGKDKSPGYQNLTSGYQLLDQHPLFHKLDGVVWSKTSHLNAKGSIACVSKDGNVYVNEKAKISPQQWCYILAHNLLHLAFGHFDRDKIPSELEYIPTLWNKACDIYITRFLYDIRLGEPICEDPAELYAIKLNDERKIYEYLLEQQDSGIQQYGTNSEKLKDMIGVESPKFYKNGEKNEYVETFSYAITHSIKSAISNAGGYEFTPQKDTIVAHAAAWFLTHYPLLGGVAASFQIVEDITLCHKYEIHIAAVDAEKGVIYVNPTCQLSEKEWMFVLAHEYLHAGLQHYKRCHGRDPYLWNVACDYVINDWLNEMEIGEMPSEDLLYDETLHNMSAEAIYDRIVKEIRKYKKLDTFRGYGKGDIFGGNGPRFEGMGKGVSLDEFFKSALREGLDFHVANGRGYLPAGLVEEIRALSMPVIPWDVELARWFDDQFPPLEKHRSYARPSRRQGATPDIPRPSYALRSQDLESRTFGVVVDTSGSMSQKQLGMALGSIASYASAKDVPFVRIIFCDAKATDVGYLAPEEIAGKVKVTGRGGTILQPGVDCLEKATDFPVTGPILIITDGMIEHDLKIKREHAFLLPKGNKLPFHPKGKVFYFKE</sequence>
<protein>
    <submittedName>
        <fullName evidence="3">Uncharacterized protein conserved in bacteria</fullName>
    </submittedName>
</protein>
<dbReference type="EMBL" id="CYYA01000015">
    <property type="protein sequence ID" value="CUN17097.1"/>
    <property type="molecule type" value="Genomic_DNA"/>
</dbReference>
<feature type="domain" description="Putative metallopeptidase" evidence="2">
    <location>
        <begin position="76"/>
        <end position="129"/>
    </location>
</feature>
<dbReference type="PANTHER" id="PTHR38730">
    <property type="entry name" value="SLL7028 PROTEIN"/>
    <property type="match status" value="1"/>
</dbReference>
<dbReference type="Proteomes" id="UP000095492">
    <property type="component" value="Unassembled WGS sequence"/>
</dbReference>
<gene>
    <name evidence="3" type="ORF">ERS852448_02202</name>
</gene>
<organism evidence="3 4">
    <name type="scientific">Eubacterium ramulus</name>
    <dbReference type="NCBI Taxonomy" id="39490"/>
    <lineage>
        <taxon>Bacteria</taxon>
        <taxon>Bacillati</taxon>
        <taxon>Bacillota</taxon>
        <taxon>Clostridia</taxon>
        <taxon>Eubacteriales</taxon>
        <taxon>Eubacteriaceae</taxon>
        <taxon>Eubacterium</taxon>
    </lineage>
</organism>
<dbReference type="AlphaFoldDB" id="A0A173USH0"/>
<evidence type="ECO:0000259" key="2">
    <source>
        <dbReference type="Pfam" id="PF13203"/>
    </source>
</evidence>
<feature type="domain" description="VWA-like" evidence="1">
    <location>
        <begin position="490"/>
        <end position="567"/>
    </location>
</feature>
<evidence type="ECO:0000313" key="4">
    <source>
        <dbReference type="Proteomes" id="UP000095492"/>
    </source>
</evidence>
<reference evidence="3 4" key="1">
    <citation type="submission" date="2015-09" db="EMBL/GenBank/DDBJ databases">
        <authorList>
            <consortium name="Pathogen Informatics"/>
        </authorList>
    </citation>
    <scope>NUCLEOTIDE SEQUENCE [LARGE SCALE GENOMIC DNA]</scope>
    <source>
        <strain evidence="3 4">2789STDY5608891</strain>
    </source>
</reference>
<feature type="domain" description="Putative metallopeptidase" evidence="2">
    <location>
        <begin position="229"/>
        <end position="475"/>
    </location>
</feature>
<dbReference type="Pfam" id="PF09967">
    <property type="entry name" value="DUF2201"/>
    <property type="match status" value="1"/>
</dbReference>
<dbReference type="Pfam" id="PF13203">
    <property type="entry name" value="DUF2201_N"/>
    <property type="match status" value="2"/>
</dbReference>
<name>A0A173USH0_EUBRA</name>
<evidence type="ECO:0000313" key="3">
    <source>
        <dbReference type="EMBL" id="CUN17097.1"/>
    </source>
</evidence>
<dbReference type="InterPro" id="IPR025154">
    <property type="entry name" value="Put_metallopeptidase_dom"/>
</dbReference>
<proteinExistence type="predicted"/>
<dbReference type="STRING" id="39490.ERS852448_02202"/>